<organism evidence="2 3">
    <name type="scientific">Brucella daejeonensis</name>
    <dbReference type="NCBI Taxonomy" id="659015"/>
    <lineage>
        <taxon>Bacteria</taxon>
        <taxon>Pseudomonadati</taxon>
        <taxon>Pseudomonadota</taxon>
        <taxon>Alphaproteobacteria</taxon>
        <taxon>Hyphomicrobiales</taxon>
        <taxon>Brucellaceae</taxon>
        <taxon>Brucella/Ochrobactrum group</taxon>
        <taxon>Brucella</taxon>
    </lineage>
</organism>
<keyword evidence="3" id="KW-1185">Reference proteome</keyword>
<feature type="region of interest" description="Disordered" evidence="1">
    <location>
        <begin position="1"/>
        <end position="94"/>
    </location>
</feature>
<dbReference type="EMBL" id="JACIJG010000035">
    <property type="protein sequence ID" value="MBB5704556.1"/>
    <property type="molecule type" value="Genomic_DNA"/>
</dbReference>
<dbReference type="Proteomes" id="UP000555546">
    <property type="component" value="Unassembled WGS sequence"/>
</dbReference>
<proteinExistence type="predicted"/>
<reference evidence="2 3" key="1">
    <citation type="submission" date="2020-08" db="EMBL/GenBank/DDBJ databases">
        <title>Genomic Encyclopedia of Type Strains, Phase IV (KMG-IV): sequencing the most valuable type-strain genomes for metagenomic binning, comparative biology and taxonomic classification.</title>
        <authorList>
            <person name="Goeker M."/>
        </authorList>
    </citation>
    <scope>NUCLEOTIDE SEQUENCE [LARGE SCALE GENOMIC DNA]</scope>
    <source>
        <strain evidence="2 3">DSM 26944</strain>
    </source>
</reference>
<feature type="compositionally biased region" description="Basic and acidic residues" evidence="1">
    <location>
        <begin position="72"/>
        <end position="83"/>
    </location>
</feature>
<gene>
    <name evidence="2" type="ORF">FHS76_004478</name>
</gene>
<protein>
    <submittedName>
        <fullName evidence="2">Uncharacterized protein</fullName>
    </submittedName>
</protein>
<comment type="caution">
    <text evidence="2">The sequence shown here is derived from an EMBL/GenBank/DDBJ whole genome shotgun (WGS) entry which is preliminary data.</text>
</comment>
<evidence type="ECO:0000313" key="2">
    <source>
        <dbReference type="EMBL" id="MBB5704556.1"/>
    </source>
</evidence>
<dbReference type="AlphaFoldDB" id="A0A7W9B231"/>
<evidence type="ECO:0000256" key="1">
    <source>
        <dbReference type="SAM" id="MobiDB-lite"/>
    </source>
</evidence>
<evidence type="ECO:0000313" key="3">
    <source>
        <dbReference type="Proteomes" id="UP000555546"/>
    </source>
</evidence>
<feature type="compositionally biased region" description="Basic and acidic residues" evidence="1">
    <location>
        <begin position="23"/>
        <end position="63"/>
    </location>
</feature>
<accession>A0A7W9B231</accession>
<name>A0A7W9B231_9HYPH</name>
<dbReference type="RefSeq" id="WP_183658305.1">
    <property type="nucleotide sequence ID" value="NZ_JACIJG010000035.1"/>
</dbReference>
<sequence length="188" mass="20334">MSDTKENTGWTTPDAAPGGWNKADTERLAEYEQGYRERSEAKLAKRESTAERVEVVEERDVTDPSRVYTPRESGEVAQEREADAPELAGGGEAAGYDEVQTAEVVEEDPVRAAAIAEVEQAFAGESYGHESEAQLKAAEIEAEAVQFTGMSEAAQTADVVEEDPARAAAIAEVERAFSSPGHDQEIER</sequence>